<dbReference type="Gene3D" id="1.10.260.40">
    <property type="entry name" value="lambda repressor-like DNA-binding domains"/>
    <property type="match status" value="1"/>
</dbReference>
<dbReference type="InterPro" id="IPR011051">
    <property type="entry name" value="RmlC_Cupin_sf"/>
</dbReference>
<keyword evidence="5" id="KW-0614">Plasmid</keyword>
<dbReference type="SMART" id="SM00530">
    <property type="entry name" value="HTH_XRE"/>
    <property type="match status" value="1"/>
</dbReference>
<dbReference type="PROSITE" id="PS50943">
    <property type="entry name" value="HTH_CROC1"/>
    <property type="match status" value="1"/>
</dbReference>
<dbReference type="CDD" id="cd00093">
    <property type="entry name" value="HTH_XRE"/>
    <property type="match status" value="1"/>
</dbReference>
<accession>A0A6M6E2J1</accession>
<protein>
    <submittedName>
        <fullName evidence="5">Helix-turn-helix domain-containing protein</fullName>
    </submittedName>
</protein>
<dbReference type="InterPro" id="IPR010982">
    <property type="entry name" value="Lambda_DNA-bd_dom_sf"/>
</dbReference>
<proteinExistence type="predicted"/>
<dbReference type="Pfam" id="PF07883">
    <property type="entry name" value="Cupin_2"/>
    <property type="match status" value="1"/>
</dbReference>
<dbReference type="Proteomes" id="UP000501076">
    <property type="component" value="Plasmid pFDU301C"/>
</dbReference>
<dbReference type="RefSeq" id="WP_171779265.1">
    <property type="nucleotide sequence ID" value="NZ_CP045275.1"/>
</dbReference>
<geneLocation type="plasmid" evidence="6">
    <name>pfdu301c</name>
</geneLocation>
<dbReference type="InterPro" id="IPR001387">
    <property type="entry name" value="Cro/C1-type_HTH"/>
</dbReference>
<dbReference type="EMBL" id="CP045275">
    <property type="protein sequence ID" value="QJX81293.1"/>
    <property type="molecule type" value="Genomic_DNA"/>
</dbReference>
<dbReference type="Pfam" id="PF01381">
    <property type="entry name" value="HTH_3"/>
    <property type="match status" value="1"/>
</dbReference>
<dbReference type="PANTHER" id="PTHR46797:SF23">
    <property type="entry name" value="HTH-TYPE TRANSCRIPTIONAL REGULATOR SUTR"/>
    <property type="match status" value="1"/>
</dbReference>
<sequence length="187" mass="21640">MKDFNTIIGKNLKFIRNQRNLSLDKVAEVTGVSKTNLALIEKGTSSPSVNTLWKIASGLNVSFSYFMEENNSKIKLASRKQITPIFEYEKKMRIYSFFPYDREKKFEVFTVELDPGIKHESKPHNEGIEEFITVIKGDLEITVGEQSYTLSCGDAIHYDANVYHCFENKTDNEIVFQQTTFYSEKYQ</sequence>
<dbReference type="CDD" id="cd02209">
    <property type="entry name" value="cupin_XRE_C"/>
    <property type="match status" value="1"/>
</dbReference>
<dbReference type="SUPFAM" id="SSF47413">
    <property type="entry name" value="lambda repressor-like DNA-binding domains"/>
    <property type="match status" value="1"/>
</dbReference>
<organism evidence="5 6">
    <name type="scientific">Priestia megaterium</name>
    <name type="common">Bacillus megaterium</name>
    <dbReference type="NCBI Taxonomy" id="1404"/>
    <lineage>
        <taxon>Bacteria</taxon>
        <taxon>Bacillati</taxon>
        <taxon>Bacillota</taxon>
        <taxon>Bacilli</taxon>
        <taxon>Bacillales</taxon>
        <taxon>Bacillaceae</taxon>
        <taxon>Priestia</taxon>
    </lineage>
</organism>
<dbReference type="InterPro" id="IPR050807">
    <property type="entry name" value="TransReg_Diox_bact_type"/>
</dbReference>
<dbReference type="Gene3D" id="2.60.120.10">
    <property type="entry name" value="Jelly Rolls"/>
    <property type="match status" value="1"/>
</dbReference>
<dbReference type="InterPro" id="IPR013096">
    <property type="entry name" value="Cupin_2"/>
</dbReference>
<dbReference type="InterPro" id="IPR014710">
    <property type="entry name" value="RmlC-like_jellyroll"/>
</dbReference>
<evidence type="ECO:0000256" key="2">
    <source>
        <dbReference type="ARBA" id="ARBA00023125"/>
    </source>
</evidence>
<reference evidence="5 6" key="1">
    <citation type="submission" date="2019-10" db="EMBL/GenBank/DDBJ databases">
        <title>Complete genome sequences for adaption low water activity.</title>
        <authorList>
            <person name="Zhao L."/>
            <person name="Zhong J."/>
        </authorList>
    </citation>
    <scope>NUCLEOTIDE SEQUENCE [LARGE SCALE GENOMIC DNA]</scope>
    <source>
        <strain evidence="5 6">FDU301</strain>
        <plasmid evidence="6">pfdu301c</plasmid>
    </source>
</reference>
<name>A0A6M6E2J1_PRIMG</name>
<dbReference type="GO" id="GO:0003700">
    <property type="term" value="F:DNA-binding transcription factor activity"/>
    <property type="evidence" value="ECO:0007669"/>
    <property type="project" value="TreeGrafter"/>
</dbReference>
<dbReference type="PANTHER" id="PTHR46797">
    <property type="entry name" value="HTH-TYPE TRANSCRIPTIONAL REGULATOR"/>
    <property type="match status" value="1"/>
</dbReference>
<keyword evidence="2" id="KW-0238">DNA-binding</keyword>
<dbReference type="SUPFAM" id="SSF51182">
    <property type="entry name" value="RmlC-like cupins"/>
    <property type="match status" value="1"/>
</dbReference>
<keyword evidence="3" id="KW-0804">Transcription</keyword>
<gene>
    <name evidence="5" type="ORF">FDZ14_34890</name>
</gene>
<evidence type="ECO:0000256" key="1">
    <source>
        <dbReference type="ARBA" id="ARBA00023015"/>
    </source>
</evidence>
<dbReference type="GO" id="GO:0005829">
    <property type="term" value="C:cytosol"/>
    <property type="evidence" value="ECO:0007669"/>
    <property type="project" value="TreeGrafter"/>
</dbReference>
<feature type="domain" description="HTH cro/C1-type" evidence="4">
    <location>
        <begin position="12"/>
        <end position="66"/>
    </location>
</feature>
<dbReference type="GO" id="GO:0003677">
    <property type="term" value="F:DNA binding"/>
    <property type="evidence" value="ECO:0007669"/>
    <property type="project" value="UniProtKB-KW"/>
</dbReference>
<evidence type="ECO:0000313" key="6">
    <source>
        <dbReference type="Proteomes" id="UP000501076"/>
    </source>
</evidence>
<evidence type="ECO:0000256" key="3">
    <source>
        <dbReference type="ARBA" id="ARBA00023163"/>
    </source>
</evidence>
<keyword evidence="1" id="KW-0805">Transcription regulation</keyword>
<evidence type="ECO:0000313" key="5">
    <source>
        <dbReference type="EMBL" id="QJX81293.1"/>
    </source>
</evidence>
<evidence type="ECO:0000259" key="4">
    <source>
        <dbReference type="PROSITE" id="PS50943"/>
    </source>
</evidence>
<dbReference type="AlphaFoldDB" id="A0A6M6E2J1"/>